<comment type="caution">
    <text evidence="1">The sequence shown here is derived from an EMBL/GenBank/DDBJ whole genome shotgun (WGS) entry which is preliminary data.</text>
</comment>
<gene>
    <name evidence="1" type="ORF">LMG27952_07382</name>
</gene>
<evidence type="ECO:0000313" key="2">
    <source>
        <dbReference type="Proteomes" id="UP000656319"/>
    </source>
</evidence>
<dbReference type="Proteomes" id="UP000656319">
    <property type="component" value="Unassembled WGS sequence"/>
</dbReference>
<sequence>MQAWLFNFIIQGMSQRNSRESPCLPNIELTHKSRQLRKKTRDAKQRWLSQAIADLNEDERAMHFKAGDIIRRLAER</sequence>
<name>A0ABM8PAV0_9BURK</name>
<protein>
    <submittedName>
        <fullName evidence="1">Uncharacterized protein</fullName>
    </submittedName>
</protein>
<organism evidence="1 2">
    <name type="scientific">Paraburkholderia hiiakae</name>
    <dbReference type="NCBI Taxonomy" id="1081782"/>
    <lineage>
        <taxon>Bacteria</taxon>
        <taxon>Pseudomonadati</taxon>
        <taxon>Pseudomonadota</taxon>
        <taxon>Betaproteobacteria</taxon>
        <taxon>Burkholderiales</taxon>
        <taxon>Burkholderiaceae</taxon>
        <taxon>Paraburkholderia</taxon>
    </lineage>
</organism>
<evidence type="ECO:0000313" key="1">
    <source>
        <dbReference type="EMBL" id="CAD6561181.1"/>
    </source>
</evidence>
<dbReference type="Gene3D" id="1.10.287.100">
    <property type="match status" value="1"/>
</dbReference>
<reference evidence="1 2" key="1">
    <citation type="submission" date="2020-10" db="EMBL/GenBank/DDBJ databases">
        <authorList>
            <person name="Peeters C."/>
        </authorList>
    </citation>
    <scope>NUCLEOTIDE SEQUENCE [LARGE SCALE GENOMIC DNA]</scope>
    <source>
        <strain evidence="1 2">LMG 27952</strain>
    </source>
</reference>
<proteinExistence type="predicted"/>
<keyword evidence="2" id="KW-1185">Reference proteome</keyword>
<accession>A0ABM8PAV0</accession>
<dbReference type="EMBL" id="CAJHCQ010000034">
    <property type="protein sequence ID" value="CAD6561181.1"/>
    <property type="molecule type" value="Genomic_DNA"/>
</dbReference>